<organism evidence="1 2">
    <name type="scientific">Allochromatium humboldtianum</name>
    <dbReference type="NCBI Taxonomy" id="504901"/>
    <lineage>
        <taxon>Bacteria</taxon>
        <taxon>Pseudomonadati</taxon>
        <taxon>Pseudomonadota</taxon>
        <taxon>Gammaproteobacteria</taxon>
        <taxon>Chromatiales</taxon>
        <taxon>Chromatiaceae</taxon>
        <taxon>Allochromatium</taxon>
    </lineage>
</organism>
<evidence type="ECO:0000313" key="2">
    <source>
        <dbReference type="Proteomes" id="UP000592294"/>
    </source>
</evidence>
<sequence>MSSMGIRSAFLGLLLALVPWFILHSAASESQTLWREDDQRVRVGLKLFPACLGALESLDSLLTPAGSLRVLVVYAENSTVARQAAASFESVSRIRDYPLEVRILSATELDAYSGGRPAGIFVAGVELDPRRFRNWSERHRTLVFSPFAGAVEGGAVAGIHVADRVLPFIDPARAQRAGLRFKSFFLDVARIHEGG</sequence>
<dbReference type="Proteomes" id="UP000592294">
    <property type="component" value="Unassembled WGS sequence"/>
</dbReference>
<keyword evidence="2" id="KW-1185">Reference proteome</keyword>
<dbReference type="RefSeq" id="WP_176977807.1">
    <property type="nucleotide sequence ID" value="NZ_JABZEO010000015.1"/>
</dbReference>
<name>A0A850RFW6_9GAMM</name>
<evidence type="ECO:0000313" key="1">
    <source>
        <dbReference type="EMBL" id="NVZ11086.1"/>
    </source>
</evidence>
<gene>
    <name evidence="1" type="ORF">HW932_17645</name>
</gene>
<dbReference type="EMBL" id="JABZEO010000015">
    <property type="protein sequence ID" value="NVZ11086.1"/>
    <property type="molecule type" value="Genomic_DNA"/>
</dbReference>
<accession>A0A850RFW6</accession>
<reference evidence="1 2" key="1">
    <citation type="submission" date="2020-06" db="EMBL/GenBank/DDBJ databases">
        <title>Whole-genome sequence of Allochromatium humboldtianum DSM 21881, type strain.</title>
        <authorList>
            <person name="Kyndt J.A."/>
            <person name="Meyer T.E."/>
        </authorList>
    </citation>
    <scope>NUCLEOTIDE SEQUENCE [LARGE SCALE GENOMIC DNA]</scope>
    <source>
        <strain evidence="1 2">DSM 21881</strain>
    </source>
</reference>
<dbReference type="AlphaFoldDB" id="A0A850RFW6"/>
<proteinExistence type="predicted"/>
<comment type="caution">
    <text evidence="1">The sequence shown here is derived from an EMBL/GenBank/DDBJ whole genome shotgun (WGS) entry which is preliminary data.</text>
</comment>
<protein>
    <submittedName>
        <fullName evidence="1">Uncharacterized protein</fullName>
    </submittedName>
</protein>